<organism evidence="3 4">
    <name type="scientific">Goodfellowiella coeruleoviolacea</name>
    <dbReference type="NCBI Taxonomy" id="334858"/>
    <lineage>
        <taxon>Bacteria</taxon>
        <taxon>Bacillati</taxon>
        <taxon>Actinomycetota</taxon>
        <taxon>Actinomycetes</taxon>
        <taxon>Pseudonocardiales</taxon>
        <taxon>Pseudonocardiaceae</taxon>
        <taxon>Goodfellowiella</taxon>
    </lineage>
</organism>
<dbReference type="AlphaFoldDB" id="A0AAE3GCW2"/>
<evidence type="ECO:0000259" key="2">
    <source>
        <dbReference type="Pfam" id="PF00857"/>
    </source>
</evidence>
<dbReference type="RefSeq" id="WP_253766823.1">
    <property type="nucleotide sequence ID" value="NZ_JAMTCK010000001.1"/>
</dbReference>
<dbReference type="InterPro" id="IPR000868">
    <property type="entry name" value="Isochorismatase-like_dom"/>
</dbReference>
<dbReference type="InterPro" id="IPR016291">
    <property type="entry name" value="Isochorismatase"/>
</dbReference>
<dbReference type="PIRSF" id="PIRSF001111">
    <property type="entry name" value="Isochorismatase"/>
    <property type="match status" value="1"/>
</dbReference>
<reference evidence="3" key="1">
    <citation type="submission" date="2022-06" db="EMBL/GenBank/DDBJ databases">
        <title>Genomic Encyclopedia of Archaeal and Bacterial Type Strains, Phase II (KMG-II): from individual species to whole genera.</title>
        <authorList>
            <person name="Goeker M."/>
        </authorList>
    </citation>
    <scope>NUCLEOTIDE SEQUENCE</scope>
    <source>
        <strain evidence="3">DSM 43935</strain>
    </source>
</reference>
<protein>
    <submittedName>
        <fullName evidence="3">Bifunctional isochorismate lyase / aryl carrier protein</fullName>
    </submittedName>
</protein>
<feature type="domain" description="Isochorismatase-like" evidence="2">
    <location>
        <begin position="32"/>
        <end position="203"/>
    </location>
</feature>
<keyword evidence="4" id="KW-1185">Reference proteome</keyword>
<accession>A0AAE3GCW2</accession>
<dbReference type="Gene3D" id="3.40.50.850">
    <property type="entry name" value="Isochorismatase-like"/>
    <property type="match status" value="1"/>
</dbReference>
<dbReference type="PANTHER" id="PTHR43540:SF3">
    <property type="entry name" value="ENTEROBACTIN SYNTHASE COMPONENT B"/>
    <property type="match status" value="1"/>
</dbReference>
<dbReference type="PANTHER" id="PTHR43540">
    <property type="entry name" value="PEROXYUREIDOACRYLATE/UREIDOACRYLATE AMIDOHYDROLASE-RELATED"/>
    <property type="match status" value="1"/>
</dbReference>
<evidence type="ECO:0000313" key="3">
    <source>
        <dbReference type="EMBL" id="MCP2163843.1"/>
    </source>
</evidence>
<name>A0AAE3GCW2_9PSEU</name>
<dbReference type="SUPFAM" id="SSF52499">
    <property type="entry name" value="Isochorismatase-like hydrolases"/>
    <property type="match status" value="1"/>
</dbReference>
<dbReference type="Pfam" id="PF00857">
    <property type="entry name" value="Isochorismatase"/>
    <property type="match status" value="1"/>
</dbReference>
<evidence type="ECO:0000313" key="4">
    <source>
        <dbReference type="Proteomes" id="UP001206128"/>
    </source>
</evidence>
<dbReference type="PRINTS" id="PR01398">
    <property type="entry name" value="ISCHRISMTASE"/>
</dbReference>
<gene>
    <name evidence="3" type="ORF">LX83_000683</name>
</gene>
<keyword evidence="1" id="KW-0378">Hydrolase</keyword>
<dbReference type="EMBL" id="JAMTCK010000001">
    <property type="protein sequence ID" value="MCP2163843.1"/>
    <property type="molecule type" value="Genomic_DNA"/>
</dbReference>
<evidence type="ECO:0000256" key="1">
    <source>
        <dbReference type="ARBA" id="ARBA00022801"/>
    </source>
</evidence>
<comment type="caution">
    <text evidence="3">The sequence shown here is derived from an EMBL/GenBank/DDBJ whole genome shotgun (WGS) entry which is preliminary data.</text>
</comment>
<keyword evidence="3" id="KW-0456">Lyase</keyword>
<dbReference type="InterPro" id="IPR036380">
    <property type="entry name" value="Isochorismatase-like_sf"/>
</dbReference>
<proteinExistence type="predicted"/>
<dbReference type="GO" id="GO:0008908">
    <property type="term" value="F:isochorismatase activity"/>
    <property type="evidence" value="ECO:0007669"/>
    <property type="project" value="InterPro"/>
</dbReference>
<dbReference type="GO" id="GO:0016829">
    <property type="term" value="F:lyase activity"/>
    <property type="evidence" value="ECO:0007669"/>
    <property type="project" value="UniProtKB-KW"/>
</dbReference>
<sequence length="220" mass="24207">MAIPSIQPYRMPVESELPANRVDWRPDPDRAVLLIHDMQRYFLRAFPAGRSPVLELVENIRALRERCAARGVPVVYSAQPGAQSRQQRGLQQDFWGDGVGGADEQRIVDDLAPGATDVLLTKWRYSAFQRTDLADLLRDQGRDQLVITGIYGHIGCLMTAAEAFMRDIQVFLVADAVADFSAQHHRMALDYVAQRCGVTLSTRAATAALAPAAPVGTPGH</sequence>
<dbReference type="InterPro" id="IPR050272">
    <property type="entry name" value="Isochorismatase-like_hydrls"/>
</dbReference>
<dbReference type="Proteomes" id="UP001206128">
    <property type="component" value="Unassembled WGS sequence"/>
</dbReference>